<keyword evidence="6" id="KW-1185">Reference proteome</keyword>
<feature type="domain" description="DUF7101" evidence="4">
    <location>
        <begin position="320"/>
        <end position="414"/>
    </location>
</feature>
<dbReference type="InterPro" id="IPR015943">
    <property type="entry name" value="WD40/YVTN_repeat-like_dom_sf"/>
</dbReference>
<evidence type="ECO:0000259" key="2">
    <source>
        <dbReference type="Pfam" id="PF23388"/>
    </source>
</evidence>
<dbReference type="InterPro" id="IPR055526">
    <property type="entry name" value="DUF7100"/>
</dbReference>
<evidence type="ECO:0000256" key="1">
    <source>
        <dbReference type="SAM" id="MobiDB-lite"/>
    </source>
</evidence>
<feature type="domain" description="DUF7100" evidence="3">
    <location>
        <begin position="3"/>
        <end position="309"/>
    </location>
</feature>
<feature type="region of interest" description="Disordered" evidence="1">
    <location>
        <begin position="471"/>
        <end position="501"/>
    </location>
</feature>
<dbReference type="AlphaFoldDB" id="A0A0F7ZWU4"/>
<reference evidence="5 6" key="1">
    <citation type="journal article" date="2014" name="Genome Biol. Evol.">
        <title>Comparative genomics and transcriptomics analyses reveal divergent lifestyle features of nematode endoparasitic fungus Hirsutella minnesotensis.</title>
        <authorList>
            <person name="Lai Y."/>
            <person name="Liu K."/>
            <person name="Zhang X."/>
            <person name="Zhang X."/>
            <person name="Li K."/>
            <person name="Wang N."/>
            <person name="Shu C."/>
            <person name="Wu Y."/>
            <person name="Wang C."/>
            <person name="Bushley K.E."/>
            <person name="Xiang M."/>
            <person name="Liu X."/>
        </authorList>
    </citation>
    <scope>NUCLEOTIDE SEQUENCE [LARGE SCALE GENOMIC DNA]</scope>
    <source>
        <strain evidence="5 6">3608</strain>
    </source>
</reference>
<feature type="domain" description="DUF7099" evidence="2">
    <location>
        <begin position="615"/>
        <end position="980"/>
    </location>
</feature>
<dbReference type="InterPro" id="IPR055527">
    <property type="entry name" value="DUF7101"/>
</dbReference>
<dbReference type="OrthoDB" id="5321461at2759"/>
<accession>A0A0F7ZWU4</accession>
<sequence>MLELLGRFSLDKIHRSADKKPYQKLVTTLLVQLNAIFYIQRLTLPSESLQVGRHLGFLLSWEVAARCTELVLQTVTEGRDSLWEDHWLRAKYLADFLLSALRLLSLHPRPPSHQTAKDRRDRFACIHRYLEQVFDNYPGPNSFLMAVCKEVTNRLQEDPSSLGLPQRLRHELPTLASELYPLPPCLLPPYLSDLVPPNDFSVNWLSQFLALRDVSQFIVGASIQYAVNRETRDVRLLSSSARARSALLNSLNNMRIPRHLSKMDLLASFNSWFRIILPDALHLSGRGSVEPTVDEYELDALGALCKRLNERQMVHRVSDREMMLSIAQVTRMVQLQDDPSGRCTTARPGLYVLNCPKCHVVGGSQLRSCNVDLPSDPKEGFKISLPPQSTCMYCEEQVTMAREVPLARRTWELLRPLETDADAVNVKLHTSTQFELEPLQLEAYGPFHDLRYTSTPNAGDRLSSDTKLHHHYGRVSSDPAFSFEGQTRSDSPTLPTPQLSNLVGSRLLPNINHLDPLRTESSTHCWARAFLGPSPGMNQPNQESNDLIEDSKGVTRPSQAGTEHSSPLSSLTADVPIHTPKSVASGSDKGKPSKWRLPFSSTKKAHSGASGDPSSVSSTMMEDQTLEEISLGALYGYGRKALGKGNAARCIHVHLSPNSTFALFWTQLMIQVWDVGTSPATMTRSIPTACNCILAAVTKRYLAYIVGTRNQKLVLRIVNLVQTSVAAVEYRIASDPWCKSIAIDRQENYVVVGFDNCIVRFFNATHAEQPREHRLHSPCQHDCRGCPSVETLSFSNDGLALLASTRSPRSGVIQIYLWRVPFLTFQELDACRYPVPLHESEDNGVSSALFRSGQGDEQDLICITTWTQSGIPVLVHPQERYRSEIKTDPSSRHGKLGSRIQCAAFSPSGRELAMVNDKGHLYLILDLNSSPRNIRRIATSKELTAKTVSLSMAFMTVSDEEFTVLAWADSAKAMAWIKKVSVAPRVHHGTTERHDVVYVTSSQPLKRPELPGSLGPSAELSGDGIRPLSFPAELAATGRTVPLDNVNRVARQGVHQDHK</sequence>
<dbReference type="Gene3D" id="2.130.10.10">
    <property type="entry name" value="YVTN repeat-like/Quinoprotein amine dehydrogenase"/>
    <property type="match status" value="1"/>
</dbReference>
<organism evidence="5 6">
    <name type="scientific">Hirsutella minnesotensis 3608</name>
    <dbReference type="NCBI Taxonomy" id="1043627"/>
    <lineage>
        <taxon>Eukaryota</taxon>
        <taxon>Fungi</taxon>
        <taxon>Dikarya</taxon>
        <taxon>Ascomycota</taxon>
        <taxon>Pezizomycotina</taxon>
        <taxon>Sordariomycetes</taxon>
        <taxon>Hypocreomycetidae</taxon>
        <taxon>Hypocreales</taxon>
        <taxon>Ophiocordycipitaceae</taxon>
        <taxon>Hirsutella</taxon>
    </lineage>
</organism>
<feature type="region of interest" description="Disordered" evidence="1">
    <location>
        <begin position="531"/>
        <end position="620"/>
    </location>
</feature>
<evidence type="ECO:0000313" key="5">
    <source>
        <dbReference type="EMBL" id="KJZ69577.1"/>
    </source>
</evidence>
<evidence type="ECO:0000259" key="4">
    <source>
        <dbReference type="Pfam" id="PF23392"/>
    </source>
</evidence>
<dbReference type="EMBL" id="KQ030698">
    <property type="protein sequence ID" value="KJZ69577.1"/>
    <property type="molecule type" value="Genomic_DNA"/>
</dbReference>
<evidence type="ECO:0000259" key="3">
    <source>
        <dbReference type="Pfam" id="PF23391"/>
    </source>
</evidence>
<dbReference type="Pfam" id="PF23388">
    <property type="entry name" value="DUF7099"/>
    <property type="match status" value="1"/>
</dbReference>
<protein>
    <submittedName>
        <fullName evidence="5">Uncharacterized protein</fullName>
    </submittedName>
</protein>
<feature type="compositionally biased region" description="Low complexity" evidence="1">
    <location>
        <begin position="607"/>
        <end position="618"/>
    </location>
</feature>
<evidence type="ECO:0000313" key="6">
    <source>
        <dbReference type="Proteomes" id="UP000054481"/>
    </source>
</evidence>
<gene>
    <name evidence="5" type="ORF">HIM_11039</name>
</gene>
<dbReference type="Pfam" id="PF23392">
    <property type="entry name" value="DUF7101"/>
    <property type="match status" value="1"/>
</dbReference>
<name>A0A0F7ZWU4_9HYPO</name>
<proteinExistence type="predicted"/>
<dbReference type="InterPro" id="IPR055525">
    <property type="entry name" value="DUF7099"/>
</dbReference>
<dbReference type="Pfam" id="PF23391">
    <property type="entry name" value="DUF7100"/>
    <property type="match status" value="1"/>
</dbReference>
<feature type="compositionally biased region" description="Polar residues" evidence="1">
    <location>
        <begin position="536"/>
        <end position="545"/>
    </location>
</feature>
<dbReference type="Proteomes" id="UP000054481">
    <property type="component" value="Unassembled WGS sequence"/>
</dbReference>
<feature type="compositionally biased region" description="Polar residues" evidence="1">
    <location>
        <begin position="484"/>
        <end position="501"/>
    </location>
</feature>
<dbReference type="SUPFAM" id="SSF69322">
    <property type="entry name" value="Tricorn protease domain 2"/>
    <property type="match status" value="1"/>
</dbReference>
<feature type="compositionally biased region" description="Polar residues" evidence="1">
    <location>
        <begin position="556"/>
        <end position="572"/>
    </location>
</feature>